<keyword evidence="1" id="KW-0812">Transmembrane</keyword>
<keyword evidence="1" id="KW-1133">Transmembrane helix</keyword>
<feature type="transmembrane region" description="Helical" evidence="1">
    <location>
        <begin position="12"/>
        <end position="31"/>
    </location>
</feature>
<dbReference type="EMBL" id="UGJB01000004">
    <property type="protein sequence ID" value="STQ07835.1"/>
    <property type="molecule type" value="Genomic_DNA"/>
</dbReference>
<dbReference type="AlphaFoldDB" id="A0A377LN94"/>
<dbReference type="PANTHER" id="PTHR43130">
    <property type="entry name" value="ARAC-FAMILY TRANSCRIPTIONAL REGULATOR"/>
    <property type="match status" value="1"/>
</dbReference>
<dbReference type="PANTHER" id="PTHR43130:SF3">
    <property type="entry name" value="HTH-TYPE TRANSCRIPTIONAL REGULATOR RV1931C"/>
    <property type="match status" value="1"/>
</dbReference>
<accession>A0A377LN94</accession>
<evidence type="ECO:0000313" key="3">
    <source>
        <dbReference type="Proteomes" id="UP000255106"/>
    </source>
</evidence>
<name>A0A377LN94_ENTCL</name>
<evidence type="ECO:0000256" key="1">
    <source>
        <dbReference type="SAM" id="Phobius"/>
    </source>
</evidence>
<protein>
    <submittedName>
        <fullName evidence="2">Putative transcriptional regulator</fullName>
    </submittedName>
</protein>
<organism evidence="2 3">
    <name type="scientific">Enterobacter cloacae</name>
    <dbReference type="NCBI Taxonomy" id="550"/>
    <lineage>
        <taxon>Bacteria</taxon>
        <taxon>Pseudomonadati</taxon>
        <taxon>Pseudomonadota</taxon>
        <taxon>Gammaproteobacteria</taxon>
        <taxon>Enterobacterales</taxon>
        <taxon>Enterobacteriaceae</taxon>
        <taxon>Enterobacter</taxon>
        <taxon>Enterobacter cloacae complex</taxon>
    </lineage>
</organism>
<gene>
    <name evidence="2" type="ORF">NCTC10005_00470</name>
</gene>
<reference evidence="2 3" key="1">
    <citation type="submission" date="2018-06" db="EMBL/GenBank/DDBJ databases">
        <authorList>
            <consortium name="Pathogen Informatics"/>
            <person name="Doyle S."/>
        </authorList>
    </citation>
    <scope>NUCLEOTIDE SEQUENCE [LARGE SCALE GENOMIC DNA]</scope>
    <source>
        <strain evidence="2 3">NCTC10005</strain>
    </source>
</reference>
<evidence type="ECO:0000313" key="2">
    <source>
        <dbReference type="EMBL" id="STQ07835.1"/>
    </source>
</evidence>
<sequence length="100" mass="10871">MLLDSLVQARDNGAEIVGLCLGSFVLAYAGILDGKRAATHWEFEHHFQSLFPRVQLDINALYVDDDNIITPPGPPPRWTAACISSVSALVAWLPTRSPVG</sequence>
<proteinExistence type="predicted"/>
<dbReference type="InterPro" id="IPR029062">
    <property type="entry name" value="Class_I_gatase-like"/>
</dbReference>
<dbReference type="InterPro" id="IPR052158">
    <property type="entry name" value="INH-QAR"/>
</dbReference>
<dbReference type="GO" id="GO:0006355">
    <property type="term" value="P:regulation of DNA-templated transcription"/>
    <property type="evidence" value="ECO:0007669"/>
    <property type="project" value="TreeGrafter"/>
</dbReference>
<keyword evidence="1" id="KW-0472">Membrane</keyword>
<dbReference type="Gene3D" id="3.40.50.880">
    <property type="match status" value="1"/>
</dbReference>
<dbReference type="Proteomes" id="UP000255106">
    <property type="component" value="Unassembled WGS sequence"/>
</dbReference>
<dbReference type="SUPFAM" id="SSF52317">
    <property type="entry name" value="Class I glutamine amidotransferase-like"/>
    <property type="match status" value="1"/>
</dbReference>